<dbReference type="InterPro" id="IPR001789">
    <property type="entry name" value="Sig_transdc_resp-reg_receiver"/>
</dbReference>
<dbReference type="OrthoDB" id="5518460at2"/>
<dbReference type="InterPro" id="IPR011006">
    <property type="entry name" value="CheY-like_superfamily"/>
</dbReference>
<dbReference type="Pfam" id="PF00072">
    <property type="entry name" value="Response_reg"/>
    <property type="match status" value="1"/>
</dbReference>
<reference evidence="5 6" key="1">
    <citation type="submission" date="2019-04" db="EMBL/GenBank/DDBJ databases">
        <authorList>
            <person name="Li Y."/>
            <person name="Wang J."/>
        </authorList>
    </citation>
    <scope>NUCLEOTIDE SEQUENCE [LARGE SCALE GENOMIC DNA]</scope>
    <source>
        <strain evidence="5 6">DSM 14668</strain>
    </source>
</reference>
<dbReference type="AlphaFoldDB" id="A0A4U1J6A6"/>
<comment type="caution">
    <text evidence="2">Lacks conserved residue(s) required for the propagation of feature annotation.</text>
</comment>
<feature type="non-terminal residue" evidence="5">
    <location>
        <position position="244"/>
    </location>
</feature>
<dbReference type="GO" id="GO:0000160">
    <property type="term" value="P:phosphorelay signal transduction system"/>
    <property type="evidence" value="ECO:0007669"/>
    <property type="project" value="InterPro"/>
</dbReference>
<accession>A0A4U1J6A6</accession>
<dbReference type="PANTHER" id="PTHR44591">
    <property type="entry name" value="STRESS RESPONSE REGULATOR PROTEIN 1"/>
    <property type="match status" value="1"/>
</dbReference>
<dbReference type="EMBL" id="SSMQ01000033">
    <property type="protein sequence ID" value="TKD02793.1"/>
    <property type="molecule type" value="Genomic_DNA"/>
</dbReference>
<evidence type="ECO:0000313" key="6">
    <source>
        <dbReference type="Proteomes" id="UP000309215"/>
    </source>
</evidence>
<dbReference type="InterPro" id="IPR050595">
    <property type="entry name" value="Bact_response_regulator"/>
</dbReference>
<evidence type="ECO:0000313" key="5">
    <source>
        <dbReference type="EMBL" id="TKD02793.1"/>
    </source>
</evidence>
<feature type="compositionally biased region" description="Pro residues" evidence="3">
    <location>
        <begin position="193"/>
        <end position="215"/>
    </location>
</feature>
<feature type="compositionally biased region" description="Low complexity" evidence="3">
    <location>
        <begin position="231"/>
        <end position="244"/>
    </location>
</feature>
<feature type="region of interest" description="Disordered" evidence="3">
    <location>
        <begin position="144"/>
        <end position="165"/>
    </location>
</feature>
<keyword evidence="1" id="KW-0597">Phosphoprotein</keyword>
<evidence type="ECO:0000256" key="2">
    <source>
        <dbReference type="PROSITE-ProRule" id="PRU00169"/>
    </source>
</evidence>
<dbReference type="PANTHER" id="PTHR44591:SF3">
    <property type="entry name" value="RESPONSE REGULATORY DOMAIN-CONTAINING PROTEIN"/>
    <property type="match status" value="1"/>
</dbReference>
<evidence type="ECO:0000259" key="4">
    <source>
        <dbReference type="PROSITE" id="PS50110"/>
    </source>
</evidence>
<proteinExistence type="predicted"/>
<dbReference type="PROSITE" id="PS50110">
    <property type="entry name" value="RESPONSE_REGULATORY"/>
    <property type="match status" value="1"/>
</dbReference>
<feature type="region of interest" description="Disordered" evidence="3">
    <location>
        <begin position="190"/>
        <end position="244"/>
    </location>
</feature>
<protein>
    <submittedName>
        <fullName evidence="5">Response regulator</fullName>
    </submittedName>
</protein>
<dbReference type="CDD" id="cd00156">
    <property type="entry name" value="REC"/>
    <property type="match status" value="1"/>
</dbReference>
<dbReference type="SUPFAM" id="SSF52172">
    <property type="entry name" value="CheY-like"/>
    <property type="match status" value="1"/>
</dbReference>
<evidence type="ECO:0000256" key="3">
    <source>
        <dbReference type="SAM" id="MobiDB-lite"/>
    </source>
</evidence>
<feature type="compositionally biased region" description="Acidic residues" evidence="3">
    <location>
        <begin position="144"/>
        <end position="154"/>
    </location>
</feature>
<evidence type="ECO:0000256" key="1">
    <source>
        <dbReference type="ARBA" id="ARBA00022553"/>
    </source>
</evidence>
<sequence length="244" mass="26511">MTKVLVFESDHAFAGELRTELGRLGCTVHVVDDGNAGLSLAANDRPDLILLSIELPRMNGFSVCNKLKKDPQLKDVPLVIMSSESTDETFEQHRKLRTRAEDYVHKPIAIGELLGHIRALVPIDANIEPDAIVIDDAEVIEEADVEEVQEEEEATAPAEGAGEREIDDFLGGAFDRLMADDDEEKTRAQVFPLMPPAPSAPAAPPSPPPPPPPRPPRMRNHKMVSASDGFTANNTKNATTATPI</sequence>
<name>A0A4U1J6A6_9BACT</name>
<dbReference type="Gene3D" id="3.40.50.2300">
    <property type="match status" value="1"/>
</dbReference>
<keyword evidence="6" id="KW-1185">Reference proteome</keyword>
<comment type="caution">
    <text evidence="5">The sequence shown here is derived from an EMBL/GenBank/DDBJ whole genome shotgun (WGS) entry which is preliminary data.</text>
</comment>
<feature type="domain" description="Response regulatory" evidence="4">
    <location>
        <begin position="3"/>
        <end position="121"/>
    </location>
</feature>
<organism evidence="5 6">
    <name type="scientific">Polyangium fumosum</name>
    <dbReference type="NCBI Taxonomy" id="889272"/>
    <lineage>
        <taxon>Bacteria</taxon>
        <taxon>Pseudomonadati</taxon>
        <taxon>Myxococcota</taxon>
        <taxon>Polyangia</taxon>
        <taxon>Polyangiales</taxon>
        <taxon>Polyangiaceae</taxon>
        <taxon>Polyangium</taxon>
    </lineage>
</organism>
<dbReference type="RefSeq" id="WP_136932199.1">
    <property type="nucleotide sequence ID" value="NZ_SSMQ01000033.1"/>
</dbReference>
<gene>
    <name evidence="5" type="ORF">E8A74_28280</name>
</gene>
<dbReference type="Proteomes" id="UP000309215">
    <property type="component" value="Unassembled WGS sequence"/>
</dbReference>
<dbReference type="SMART" id="SM00448">
    <property type="entry name" value="REC"/>
    <property type="match status" value="1"/>
</dbReference>